<feature type="transmembrane region" description="Helical" evidence="1">
    <location>
        <begin position="149"/>
        <end position="166"/>
    </location>
</feature>
<keyword evidence="1" id="KW-0812">Transmembrane</keyword>
<accession>A0A4R4KQ50</accession>
<dbReference type="EMBL" id="SMJU01000001">
    <property type="protein sequence ID" value="TDB69032.1"/>
    <property type="molecule type" value="Genomic_DNA"/>
</dbReference>
<keyword evidence="1" id="KW-1133">Transmembrane helix</keyword>
<evidence type="ECO:0000256" key="1">
    <source>
        <dbReference type="SAM" id="Phobius"/>
    </source>
</evidence>
<keyword evidence="1" id="KW-0472">Membrane</keyword>
<sequence length="167" mass="19432">MSVRWQMLGTAQEYRLFNEKQLMGILKNNFWNRKAYSEFKGFLVRFEHSGIGKKKARILDIEGTQELGTIDFSFFPESAIIQYEAQQHTWRLVKTGRQKKWIVQSEEEQADYLANDRVGSTGQISDSYLPPVVVVAGLYIHGFFFKQRLLRIIGLCLVILLTAFLLY</sequence>
<dbReference type="Proteomes" id="UP000295706">
    <property type="component" value="Unassembled WGS sequence"/>
</dbReference>
<dbReference type="AlphaFoldDB" id="A0A4R4KQ50"/>
<comment type="caution">
    <text evidence="2">The sequence shown here is derived from an EMBL/GenBank/DDBJ whole genome shotgun (WGS) entry which is preliminary data.</text>
</comment>
<keyword evidence="3" id="KW-1185">Reference proteome</keyword>
<reference evidence="2 3" key="1">
    <citation type="submission" date="2019-02" db="EMBL/GenBank/DDBJ databases">
        <title>Arundinibacter roseus gen. nov., sp. nov., a new member of the family Cytophagaceae.</title>
        <authorList>
            <person name="Szuroczki S."/>
            <person name="Khayer B."/>
            <person name="Sproer C."/>
            <person name="Toumi M."/>
            <person name="Szabo A."/>
            <person name="Felfoldi T."/>
            <person name="Schumann P."/>
            <person name="Toth E."/>
        </authorList>
    </citation>
    <scope>NUCLEOTIDE SEQUENCE [LARGE SCALE GENOMIC DNA]</scope>
    <source>
        <strain evidence="2 3">DMA-k-7a</strain>
    </source>
</reference>
<gene>
    <name evidence="2" type="ORF">EZE20_01480</name>
</gene>
<dbReference type="RefSeq" id="WP_132113724.1">
    <property type="nucleotide sequence ID" value="NZ_SMJU01000001.1"/>
</dbReference>
<organism evidence="2 3">
    <name type="scientific">Arundinibacter roseus</name>
    <dbReference type="NCBI Taxonomy" id="2070510"/>
    <lineage>
        <taxon>Bacteria</taxon>
        <taxon>Pseudomonadati</taxon>
        <taxon>Bacteroidota</taxon>
        <taxon>Cytophagia</taxon>
        <taxon>Cytophagales</taxon>
        <taxon>Spirosomataceae</taxon>
        <taxon>Arundinibacter</taxon>
    </lineage>
</organism>
<dbReference type="OrthoDB" id="960678at2"/>
<evidence type="ECO:0000313" key="3">
    <source>
        <dbReference type="Proteomes" id="UP000295706"/>
    </source>
</evidence>
<protein>
    <submittedName>
        <fullName evidence="2">Uncharacterized protein</fullName>
    </submittedName>
</protein>
<evidence type="ECO:0000313" key="2">
    <source>
        <dbReference type="EMBL" id="TDB69032.1"/>
    </source>
</evidence>
<proteinExistence type="predicted"/>
<name>A0A4R4KQ50_9BACT</name>